<dbReference type="PANTHER" id="PTHR32089">
    <property type="entry name" value="METHYL-ACCEPTING CHEMOTAXIS PROTEIN MCPB"/>
    <property type="match status" value="1"/>
</dbReference>
<dbReference type="CDD" id="cd06225">
    <property type="entry name" value="HAMP"/>
    <property type="match status" value="1"/>
</dbReference>
<dbReference type="Pfam" id="PF00015">
    <property type="entry name" value="MCPsignal"/>
    <property type="match status" value="1"/>
</dbReference>
<keyword evidence="3 7" id="KW-0472">Membrane</keyword>
<feature type="domain" description="HAMP" evidence="9">
    <location>
        <begin position="265"/>
        <end position="317"/>
    </location>
</feature>
<protein>
    <submittedName>
        <fullName evidence="10">Methyl-accepting chemotaxis protein</fullName>
    </submittedName>
</protein>
<dbReference type="GO" id="GO:0005886">
    <property type="term" value="C:plasma membrane"/>
    <property type="evidence" value="ECO:0007669"/>
    <property type="project" value="UniProtKB-SubCell"/>
</dbReference>
<dbReference type="PROSITE" id="PS50111">
    <property type="entry name" value="CHEMOTAXIS_TRANSDUC_2"/>
    <property type="match status" value="1"/>
</dbReference>
<dbReference type="SMART" id="SM00304">
    <property type="entry name" value="HAMP"/>
    <property type="match status" value="1"/>
</dbReference>
<evidence type="ECO:0000259" key="8">
    <source>
        <dbReference type="PROSITE" id="PS50111"/>
    </source>
</evidence>
<reference evidence="10" key="1">
    <citation type="submission" date="2020-02" db="EMBL/GenBank/DDBJ databases">
        <authorList>
            <person name="Shen X.-R."/>
            <person name="Zhang Y.-X."/>
        </authorList>
    </citation>
    <scope>NUCLEOTIDE SEQUENCE</scope>
    <source>
        <strain evidence="10">SYP-B3998</strain>
    </source>
</reference>
<feature type="transmembrane region" description="Helical" evidence="7">
    <location>
        <begin position="243"/>
        <end position="267"/>
    </location>
</feature>
<dbReference type="Pfam" id="PF12729">
    <property type="entry name" value="4HB_MCP_1"/>
    <property type="match status" value="1"/>
</dbReference>
<accession>A0A6G3ZT43</accession>
<dbReference type="CDD" id="cd11386">
    <property type="entry name" value="MCP_signal"/>
    <property type="match status" value="1"/>
</dbReference>
<dbReference type="Gene3D" id="6.10.340.10">
    <property type="match status" value="1"/>
</dbReference>
<dbReference type="EMBL" id="JAAIKC010000001">
    <property type="protein sequence ID" value="NEW04587.1"/>
    <property type="molecule type" value="Genomic_DNA"/>
</dbReference>
<dbReference type="GO" id="GO:0004888">
    <property type="term" value="F:transmembrane signaling receptor activity"/>
    <property type="evidence" value="ECO:0007669"/>
    <property type="project" value="InterPro"/>
</dbReference>
<dbReference type="InterPro" id="IPR024478">
    <property type="entry name" value="HlyB_4HB_MCP"/>
</dbReference>
<dbReference type="PRINTS" id="PR00260">
    <property type="entry name" value="CHEMTRNSDUCR"/>
</dbReference>
<comment type="similarity">
    <text evidence="5">Belongs to the methyl-accepting chemotaxis (MCP) protein family.</text>
</comment>
<evidence type="ECO:0000256" key="4">
    <source>
        <dbReference type="ARBA" id="ARBA00023224"/>
    </source>
</evidence>
<dbReference type="Pfam" id="PF00672">
    <property type="entry name" value="HAMP"/>
    <property type="match status" value="1"/>
</dbReference>
<dbReference type="GO" id="GO:0007165">
    <property type="term" value="P:signal transduction"/>
    <property type="evidence" value="ECO:0007669"/>
    <property type="project" value="UniProtKB-KW"/>
</dbReference>
<keyword evidence="4 6" id="KW-0807">Transducer</keyword>
<feature type="domain" description="Methyl-accepting transducer" evidence="8">
    <location>
        <begin position="336"/>
        <end position="607"/>
    </location>
</feature>
<dbReference type="PANTHER" id="PTHR32089:SF112">
    <property type="entry name" value="LYSOZYME-LIKE PROTEIN-RELATED"/>
    <property type="match status" value="1"/>
</dbReference>
<dbReference type="InterPro" id="IPR003660">
    <property type="entry name" value="HAMP_dom"/>
</dbReference>
<dbReference type="PROSITE" id="PS50885">
    <property type="entry name" value="HAMP"/>
    <property type="match status" value="1"/>
</dbReference>
<dbReference type="InterPro" id="IPR004089">
    <property type="entry name" value="MCPsignal_dom"/>
</dbReference>
<organism evidence="10">
    <name type="scientific">Paenibacillus sp. SYP-B3998</name>
    <dbReference type="NCBI Taxonomy" id="2678564"/>
    <lineage>
        <taxon>Bacteria</taxon>
        <taxon>Bacillati</taxon>
        <taxon>Bacillota</taxon>
        <taxon>Bacilli</taxon>
        <taxon>Bacillales</taxon>
        <taxon>Paenibacillaceae</taxon>
        <taxon>Paenibacillus</taxon>
    </lineage>
</organism>
<evidence type="ECO:0000256" key="2">
    <source>
        <dbReference type="ARBA" id="ARBA00022475"/>
    </source>
</evidence>
<dbReference type="GO" id="GO:0006935">
    <property type="term" value="P:chemotaxis"/>
    <property type="evidence" value="ECO:0007669"/>
    <property type="project" value="InterPro"/>
</dbReference>
<evidence type="ECO:0000259" key="9">
    <source>
        <dbReference type="PROSITE" id="PS50885"/>
    </source>
</evidence>
<dbReference type="InterPro" id="IPR004090">
    <property type="entry name" value="Chemotax_Me-accpt_rcpt"/>
</dbReference>
<comment type="subcellular location">
    <subcellularLocation>
        <location evidence="1">Cell membrane</location>
    </subcellularLocation>
</comment>
<dbReference type="RefSeq" id="WP_205516189.1">
    <property type="nucleotide sequence ID" value="NZ_JAAIKC010000001.1"/>
</dbReference>
<comment type="caution">
    <text evidence="10">The sequence shown here is derived from an EMBL/GenBank/DDBJ whole genome shotgun (WGS) entry which is preliminary data.</text>
</comment>
<evidence type="ECO:0000256" key="7">
    <source>
        <dbReference type="SAM" id="Phobius"/>
    </source>
</evidence>
<dbReference type="AlphaFoldDB" id="A0A6G3ZT43"/>
<evidence type="ECO:0000313" key="10">
    <source>
        <dbReference type="EMBL" id="NEW04587.1"/>
    </source>
</evidence>
<feature type="transmembrane region" description="Helical" evidence="7">
    <location>
        <begin position="66"/>
        <end position="88"/>
    </location>
</feature>
<evidence type="ECO:0000256" key="6">
    <source>
        <dbReference type="PROSITE-ProRule" id="PRU00284"/>
    </source>
</evidence>
<keyword evidence="7" id="KW-1133">Transmembrane helix</keyword>
<sequence length="622" mass="67966">MSPIIRRDGFLPDWTRQTQDQTTREGELSNLKAKMRLNVKSVERLKNLNLKVNMTMLRNLKLRFKLLLMNAIAIIFLLIVGFTGYHYMDKMASNSIRMYEESLLSVKWINQLKSNFNESQSTLLEMMLTTDIKYKGKLKTQLTDGTMTNNELVMKLGRIPMNDNETAAYNKFAKLNTQYREISATAVEHATTNNQVAYTVYNTQVSPLGKQTVEALTELVNLKEYAAEQFAKSSSSDSAISHWVIIITVILAFIILTANALALNMIITTPIRNLQENMEKAANGDLSVQGDYPYEDEVGRLTSSFNVMTGSLRNLVAQIADNALTLSASSEELLASSEQSSTAAKQVASSSQQLAADFEKQFAGVSQANEAVAQMLSSTKRIDASSQEVAVLAEQATTAAQNGKQSVISIAGQMNEISEAVKEVNGVIEALGKNAHEIGKIINVINEIATQTNLLSLNAAIEAARAGESGRGFAVVADEVRKLAEQSSSSGRNITTLIATIQRQINHAVVSMQVGATKVEEGLIISEHAQESFIHIETSVDKVNAKVDDVNQAIHHLVEANVRIEEVMHIVSSVSETGIGVSQETSAASQEQMATTEEIENSAKSLAGLAEELQLSLHKFTV</sequence>
<keyword evidence="7" id="KW-0812">Transmembrane</keyword>
<evidence type="ECO:0000256" key="3">
    <source>
        <dbReference type="ARBA" id="ARBA00023136"/>
    </source>
</evidence>
<evidence type="ECO:0000256" key="5">
    <source>
        <dbReference type="ARBA" id="ARBA00029447"/>
    </source>
</evidence>
<dbReference type="Gene3D" id="1.10.287.950">
    <property type="entry name" value="Methyl-accepting chemotaxis protein"/>
    <property type="match status" value="1"/>
</dbReference>
<gene>
    <name evidence="10" type="ORF">GK047_00930</name>
</gene>
<name>A0A6G3ZT43_9BACL</name>
<keyword evidence="2" id="KW-1003">Cell membrane</keyword>
<dbReference type="SMART" id="SM00283">
    <property type="entry name" value="MA"/>
    <property type="match status" value="1"/>
</dbReference>
<evidence type="ECO:0000256" key="1">
    <source>
        <dbReference type="ARBA" id="ARBA00004236"/>
    </source>
</evidence>
<proteinExistence type="inferred from homology"/>
<dbReference type="SUPFAM" id="SSF58104">
    <property type="entry name" value="Methyl-accepting chemotaxis protein (MCP) signaling domain"/>
    <property type="match status" value="1"/>
</dbReference>